<proteinExistence type="inferred from homology"/>
<dbReference type="SMART" id="SM00474">
    <property type="entry name" value="35EXOc"/>
    <property type="match status" value="1"/>
</dbReference>
<dbReference type="Pfam" id="PF01612">
    <property type="entry name" value="DNA_pol_A_exo1"/>
    <property type="match status" value="1"/>
</dbReference>
<comment type="catalytic activity">
    <reaction evidence="6">
        <text>Exonucleolytic cleavage that removes extra residues from the 3'-terminus of tRNA to produce 5'-mononucleotides.</text>
        <dbReference type="EC" id="3.1.13.5"/>
    </reaction>
</comment>
<feature type="domain" description="HRDC" evidence="7">
    <location>
        <begin position="215"/>
        <end position="295"/>
    </location>
</feature>
<dbReference type="PANTHER" id="PTHR47649:SF1">
    <property type="entry name" value="RIBONUCLEASE D"/>
    <property type="match status" value="1"/>
</dbReference>
<dbReference type="InterPro" id="IPR002562">
    <property type="entry name" value="3'-5'_exonuclease_dom"/>
</dbReference>
<keyword evidence="5 6" id="KW-0269">Exonuclease</keyword>
<dbReference type="InterPro" id="IPR051086">
    <property type="entry name" value="RNase_D-like"/>
</dbReference>
<evidence type="ECO:0000256" key="2">
    <source>
        <dbReference type="ARBA" id="ARBA00022694"/>
    </source>
</evidence>
<comment type="subcellular location">
    <subcellularLocation>
        <location evidence="6">Cytoplasm</location>
    </subcellularLocation>
</comment>
<dbReference type="PROSITE" id="PS50967">
    <property type="entry name" value="HRDC"/>
    <property type="match status" value="1"/>
</dbReference>
<comment type="function">
    <text evidence="6">Exonuclease involved in the 3' processing of various precursor tRNAs. Initiates hydrolysis at the 3'-terminus of an RNA molecule and releases 5'-mononucleotides.</text>
</comment>
<dbReference type="RefSeq" id="WP_311364222.1">
    <property type="nucleotide sequence ID" value="NZ_JAVRIC010000005.1"/>
</dbReference>
<dbReference type="InterPro" id="IPR010997">
    <property type="entry name" value="HRDC-like_sf"/>
</dbReference>
<evidence type="ECO:0000256" key="4">
    <source>
        <dbReference type="ARBA" id="ARBA00022801"/>
    </source>
</evidence>
<name>A0ABU2WHT4_9GAMM</name>
<dbReference type="Gene3D" id="3.30.420.10">
    <property type="entry name" value="Ribonuclease H-like superfamily/Ribonuclease H"/>
    <property type="match status" value="1"/>
</dbReference>
<dbReference type="Pfam" id="PF00570">
    <property type="entry name" value="HRDC"/>
    <property type="match status" value="1"/>
</dbReference>
<evidence type="ECO:0000313" key="9">
    <source>
        <dbReference type="Proteomes" id="UP001254608"/>
    </source>
</evidence>
<dbReference type="InterPro" id="IPR006292">
    <property type="entry name" value="RNase_D"/>
</dbReference>
<dbReference type="InterPro" id="IPR012337">
    <property type="entry name" value="RNaseH-like_sf"/>
</dbReference>
<keyword evidence="3 6" id="KW-0540">Nuclease</keyword>
<dbReference type="PANTHER" id="PTHR47649">
    <property type="entry name" value="RIBONUCLEASE D"/>
    <property type="match status" value="1"/>
</dbReference>
<organism evidence="8 9">
    <name type="scientific">Banduia mediterranea</name>
    <dbReference type="NCBI Taxonomy" id="3075609"/>
    <lineage>
        <taxon>Bacteria</taxon>
        <taxon>Pseudomonadati</taxon>
        <taxon>Pseudomonadota</taxon>
        <taxon>Gammaproteobacteria</taxon>
        <taxon>Nevskiales</taxon>
        <taxon>Algiphilaceae</taxon>
        <taxon>Banduia</taxon>
    </lineage>
</organism>
<accession>A0ABU2WHT4</accession>
<keyword evidence="9" id="KW-1185">Reference proteome</keyword>
<sequence>MTVSIAVPTLIIDTPAALESAIAVWKTRDWLAVDTEFVREDTYHARLCLVQIGDGETAACIDTLAVDLAPLWPLLADERIVKVLHSASQDYEIFAELSGDCPRPLFDTQVAATILGIGDQIGYAGLVKAMLDIEVDKSLSRTNWAKRPIPQPAIEYAADDVRHLAVIYPELLRRLDSSGRIEWLEADCAALTDPAMYRTEPEDAWKRLRGLARLPPVAQHRAAALADWRERRAVERNRPRRWMLSDDALYALAVRAPDSLDDLAAVGDLPATTRERHGAVLLEVLAGATRSDQPLVADERPDAAYKSALQSLQAVVRERAQVLAVPPSLLARRSDLEALLHAGESADIAPLRGWRRELIGGALLQALSAPH</sequence>
<comment type="cofactor">
    <cofactor evidence="6">
        <name>a divalent metal cation</name>
        <dbReference type="ChEBI" id="CHEBI:60240"/>
    </cofactor>
</comment>
<evidence type="ECO:0000256" key="5">
    <source>
        <dbReference type="ARBA" id="ARBA00022839"/>
    </source>
</evidence>
<evidence type="ECO:0000313" key="8">
    <source>
        <dbReference type="EMBL" id="MDT0496831.1"/>
    </source>
</evidence>
<protein>
    <recommendedName>
        <fullName evidence="6">Ribonuclease D</fullName>
        <shortName evidence="6">RNase D</shortName>
        <ecNumber evidence="6">3.1.13.5</ecNumber>
    </recommendedName>
</protein>
<evidence type="ECO:0000256" key="6">
    <source>
        <dbReference type="HAMAP-Rule" id="MF_01899"/>
    </source>
</evidence>
<dbReference type="InterPro" id="IPR002121">
    <property type="entry name" value="HRDC_dom"/>
</dbReference>
<dbReference type="InterPro" id="IPR036397">
    <property type="entry name" value="RNaseH_sf"/>
</dbReference>
<gene>
    <name evidence="6 8" type="primary">rnd</name>
    <name evidence="8" type="ORF">RM530_05560</name>
</gene>
<dbReference type="InterPro" id="IPR044876">
    <property type="entry name" value="HRDC_dom_sf"/>
</dbReference>
<keyword evidence="4 6" id="KW-0378">Hydrolase</keyword>
<dbReference type="SUPFAM" id="SSF53098">
    <property type="entry name" value="Ribonuclease H-like"/>
    <property type="match status" value="1"/>
</dbReference>
<dbReference type="Gene3D" id="1.10.150.80">
    <property type="entry name" value="HRDC domain"/>
    <property type="match status" value="2"/>
</dbReference>
<comment type="caution">
    <text evidence="8">The sequence shown here is derived from an EMBL/GenBank/DDBJ whole genome shotgun (WGS) entry which is preliminary data.</text>
</comment>
<evidence type="ECO:0000256" key="1">
    <source>
        <dbReference type="ARBA" id="ARBA00022490"/>
    </source>
</evidence>
<dbReference type="GO" id="GO:0033890">
    <property type="term" value="F:ribonuclease D activity"/>
    <property type="evidence" value="ECO:0007669"/>
    <property type="project" value="UniProtKB-EC"/>
</dbReference>
<evidence type="ECO:0000256" key="3">
    <source>
        <dbReference type="ARBA" id="ARBA00022722"/>
    </source>
</evidence>
<dbReference type="SUPFAM" id="SSF47819">
    <property type="entry name" value="HRDC-like"/>
    <property type="match status" value="2"/>
</dbReference>
<reference evidence="8 9" key="1">
    <citation type="submission" date="2023-09" db="EMBL/GenBank/DDBJ databases">
        <authorList>
            <person name="Rey-Velasco X."/>
        </authorList>
    </citation>
    <scope>NUCLEOTIDE SEQUENCE [LARGE SCALE GENOMIC DNA]</scope>
    <source>
        <strain evidence="8 9">W345</strain>
    </source>
</reference>
<keyword evidence="1 6" id="KW-0963">Cytoplasm</keyword>
<dbReference type="Proteomes" id="UP001254608">
    <property type="component" value="Unassembled WGS sequence"/>
</dbReference>
<dbReference type="NCBIfam" id="TIGR01388">
    <property type="entry name" value="rnd"/>
    <property type="match status" value="1"/>
</dbReference>
<dbReference type="CDD" id="cd06142">
    <property type="entry name" value="RNaseD_exo"/>
    <property type="match status" value="1"/>
</dbReference>
<dbReference type="EC" id="3.1.13.5" evidence="6"/>
<dbReference type="HAMAP" id="MF_01899">
    <property type="entry name" value="RNase_D"/>
    <property type="match status" value="1"/>
</dbReference>
<keyword evidence="2 6" id="KW-0819">tRNA processing</keyword>
<evidence type="ECO:0000259" key="7">
    <source>
        <dbReference type="PROSITE" id="PS50967"/>
    </source>
</evidence>
<comment type="similarity">
    <text evidence="6">Belongs to the RNase D family.</text>
</comment>
<dbReference type="EMBL" id="JAVRIC010000005">
    <property type="protein sequence ID" value="MDT0496831.1"/>
    <property type="molecule type" value="Genomic_DNA"/>
</dbReference>